<reference evidence="1 2" key="1">
    <citation type="submission" date="2018-12" db="EMBL/GenBank/DDBJ databases">
        <authorList>
            <consortium name="Pathogen Informatics"/>
        </authorList>
    </citation>
    <scope>NUCLEOTIDE SEQUENCE [LARGE SCALE GENOMIC DNA]</scope>
    <source>
        <strain evidence="1 2">NCTC9997</strain>
    </source>
</reference>
<gene>
    <name evidence="1" type="ORF">NCTC9997_05207</name>
</gene>
<evidence type="ECO:0000313" key="2">
    <source>
        <dbReference type="Proteomes" id="UP000267630"/>
    </source>
</evidence>
<sequence>MPPLAKAPSEVGDQHLAHGGLIADQLHQLIDAILLQQIFRPLLLQRQAGVEESQL</sequence>
<evidence type="ECO:0000313" key="1">
    <source>
        <dbReference type="EMBL" id="VED54124.1"/>
    </source>
</evidence>
<name>A0A7Z9CUD8_RAOTE</name>
<accession>A0A7Z9CUD8</accession>
<proteinExistence type="predicted"/>
<organism evidence="1 2">
    <name type="scientific">Raoultella terrigena</name>
    <name type="common">Klebsiella terrigena</name>
    <dbReference type="NCBI Taxonomy" id="577"/>
    <lineage>
        <taxon>Bacteria</taxon>
        <taxon>Pseudomonadati</taxon>
        <taxon>Pseudomonadota</taxon>
        <taxon>Gammaproteobacteria</taxon>
        <taxon>Enterobacterales</taxon>
        <taxon>Enterobacteriaceae</taxon>
        <taxon>Klebsiella/Raoultella group</taxon>
        <taxon>Raoultella</taxon>
    </lineage>
</organism>
<dbReference type="EMBL" id="LR134253">
    <property type="protein sequence ID" value="VED54124.1"/>
    <property type="molecule type" value="Genomic_DNA"/>
</dbReference>
<dbReference type="Proteomes" id="UP000267630">
    <property type="component" value="Chromosome 3"/>
</dbReference>
<dbReference type="AlphaFoldDB" id="A0A7Z9CUD8"/>
<keyword evidence="2" id="KW-1185">Reference proteome</keyword>
<protein>
    <submittedName>
        <fullName evidence="1">Uncharacterized protein</fullName>
    </submittedName>
</protein>